<protein>
    <submittedName>
        <fullName evidence="3">Uncharacterized protein</fullName>
    </submittedName>
</protein>
<gene>
    <name evidence="3" type="ORF">LPLAT_LOCUS5117</name>
</gene>
<feature type="region of interest" description="Disordered" evidence="2">
    <location>
        <begin position="73"/>
        <end position="93"/>
    </location>
</feature>
<keyword evidence="4" id="KW-1185">Reference proteome</keyword>
<comment type="caution">
    <text evidence="3">The sequence shown here is derived from an EMBL/GenBank/DDBJ whole genome shotgun (WGS) entry which is preliminary data.</text>
</comment>
<proteinExistence type="predicted"/>
<evidence type="ECO:0000313" key="4">
    <source>
        <dbReference type="Proteomes" id="UP001497644"/>
    </source>
</evidence>
<keyword evidence="1" id="KW-0175">Coiled coil</keyword>
<dbReference type="AlphaFoldDB" id="A0AAV2MVR4"/>
<evidence type="ECO:0000256" key="2">
    <source>
        <dbReference type="SAM" id="MobiDB-lite"/>
    </source>
</evidence>
<feature type="coiled-coil region" evidence="1">
    <location>
        <begin position="94"/>
        <end position="136"/>
    </location>
</feature>
<evidence type="ECO:0000313" key="3">
    <source>
        <dbReference type="EMBL" id="CAL1671687.1"/>
    </source>
</evidence>
<feature type="compositionally biased region" description="Basic and acidic residues" evidence="2">
    <location>
        <begin position="83"/>
        <end position="93"/>
    </location>
</feature>
<sequence length="140" mass="15824">MDFVELQLHDVVSEEEYTLKVSPADNIKAQNGTPDVVTLSCGSDSVSFRNETLGVETDIAASSTTSLTYLPTDIEENTTEASPHTDLDEKLVDNKRKAKNVSEAILEIQKIEEERKKRHMERMEAKEKLMEKLDKILDKL</sequence>
<organism evidence="3 4">
    <name type="scientific">Lasius platythorax</name>
    <dbReference type="NCBI Taxonomy" id="488582"/>
    <lineage>
        <taxon>Eukaryota</taxon>
        <taxon>Metazoa</taxon>
        <taxon>Ecdysozoa</taxon>
        <taxon>Arthropoda</taxon>
        <taxon>Hexapoda</taxon>
        <taxon>Insecta</taxon>
        <taxon>Pterygota</taxon>
        <taxon>Neoptera</taxon>
        <taxon>Endopterygota</taxon>
        <taxon>Hymenoptera</taxon>
        <taxon>Apocrita</taxon>
        <taxon>Aculeata</taxon>
        <taxon>Formicoidea</taxon>
        <taxon>Formicidae</taxon>
        <taxon>Formicinae</taxon>
        <taxon>Lasius</taxon>
        <taxon>Lasius</taxon>
    </lineage>
</organism>
<evidence type="ECO:0000256" key="1">
    <source>
        <dbReference type="SAM" id="Coils"/>
    </source>
</evidence>
<dbReference type="Proteomes" id="UP001497644">
    <property type="component" value="Unassembled WGS sequence"/>
</dbReference>
<accession>A0AAV2MVR4</accession>
<dbReference type="EMBL" id="CAXIPU020000424">
    <property type="protein sequence ID" value="CAL1671687.1"/>
    <property type="molecule type" value="Genomic_DNA"/>
</dbReference>
<reference evidence="3" key="1">
    <citation type="submission" date="2024-04" db="EMBL/GenBank/DDBJ databases">
        <authorList>
            <consortium name="Molecular Ecology Group"/>
        </authorList>
    </citation>
    <scope>NUCLEOTIDE SEQUENCE</scope>
</reference>
<name>A0AAV2MVR4_9HYME</name>